<evidence type="ECO:0000256" key="5">
    <source>
        <dbReference type="SAM" id="Phobius"/>
    </source>
</evidence>
<dbReference type="RefSeq" id="WP_082637226.1">
    <property type="nucleotide sequence ID" value="NZ_CANLTD010000002.1"/>
</dbReference>
<evidence type="ECO:0000256" key="1">
    <source>
        <dbReference type="ARBA" id="ARBA00004370"/>
    </source>
</evidence>
<feature type="transmembrane region" description="Helical" evidence="5">
    <location>
        <begin position="52"/>
        <end position="68"/>
    </location>
</feature>
<sequence>MLSITPVYAALLALLYVALSVRVIMQRRGDKISYGDGGNTDMLKVMRTHSNFAEYAPFALLLIAMVELQGAGGWLVNLLGLGILAGRVLHAYGFGRKPQIVILRQIGMLLTFAVIVVAAIASLLMAL</sequence>
<feature type="transmembrane region" description="Helical" evidence="5">
    <location>
        <begin position="106"/>
        <end position="126"/>
    </location>
</feature>
<gene>
    <name evidence="6" type="primary">yecN</name>
    <name evidence="7" type="ORF">RUA4292_04450</name>
    <name evidence="6" type="ORF">RUM4293_03229</name>
</gene>
<keyword evidence="2 5" id="KW-0812">Transmembrane</keyword>
<evidence type="ECO:0000256" key="2">
    <source>
        <dbReference type="ARBA" id="ARBA00022692"/>
    </source>
</evidence>
<evidence type="ECO:0000313" key="9">
    <source>
        <dbReference type="Proteomes" id="UP000050786"/>
    </source>
</evidence>
<evidence type="ECO:0000313" key="7">
    <source>
        <dbReference type="EMBL" id="CUH50242.1"/>
    </source>
</evidence>
<dbReference type="GeneID" id="55495572"/>
<dbReference type="AlphaFoldDB" id="A0A0P1EUC9"/>
<dbReference type="InterPro" id="IPR023352">
    <property type="entry name" value="MAPEG-like_dom_sf"/>
</dbReference>
<dbReference type="Proteomes" id="UP000050786">
    <property type="component" value="Unassembled WGS sequence"/>
</dbReference>
<dbReference type="Pfam" id="PF01124">
    <property type="entry name" value="MAPEG"/>
    <property type="match status" value="1"/>
</dbReference>
<feature type="transmembrane region" description="Helical" evidence="5">
    <location>
        <begin position="6"/>
        <end position="25"/>
    </location>
</feature>
<dbReference type="EMBL" id="CYPU01000073">
    <property type="protein sequence ID" value="CUH50242.1"/>
    <property type="molecule type" value="Genomic_DNA"/>
</dbReference>
<evidence type="ECO:0000256" key="3">
    <source>
        <dbReference type="ARBA" id="ARBA00022989"/>
    </source>
</evidence>
<proteinExistence type="predicted"/>
<dbReference type="EMBL" id="CYPS01000046">
    <property type="protein sequence ID" value="CUH44328.1"/>
    <property type="molecule type" value="Genomic_DNA"/>
</dbReference>
<dbReference type="PANTHER" id="PTHR35814:SF1">
    <property type="entry name" value="GLUTATHIONE S-TRANSFERASE-RELATED"/>
    <property type="match status" value="1"/>
</dbReference>
<dbReference type="PANTHER" id="PTHR35814">
    <property type="match status" value="1"/>
</dbReference>
<dbReference type="InterPro" id="IPR001129">
    <property type="entry name" value="Membr-assoc_MAPEG"/>
</dbReference>
<name>A0A0P1EUC9_9RHOB</name>
<organism evidence="6 9">
    <name type="scientific">Ruegeria atlantica</name>
    <dbReference type="NCBI Taxonomy" id="81569"/>
    <lineage>
        <taxon>Bacteria</taxon>
        <taxon>Pseudomonadati</taxon>
        <taxon>Pseudomonadota</taxon>
        <taxon>Alphaproteobacteria</taxon>
        <taxon>Rhodobacterales</taxon>
        <taxon>Roseobacteraceae</taxon>
        <taxon>Ruegeria</taxon>
    </lineage>
</organism>
<feature type="transmembrane region" description="Helical" evidence="5">
    <location>
        <begin position="74"/>
        <end position="94"/>
    </location>
</feature>
<dbReference type="Gene3D" id="1.20.120.550">
    <property type="entry name" value="Membrane associated eicosanoid/glutathione metabolism-like domain"/>
    <property type="match status" value="1"/>
</dbReference>
<keyword evidence="9" id="KW-1185">Reference proteome</keyword>
<accession>A0A0P1EUC9</accession>
<dbReference type="STRING" id="81569.RUM4293_03229"/>
<evidence type="ECO:0000256" key="4">
    <source>
        <dbReference type="ARBA" id="ARBA00023136"/>
    </source>
</evidence>
<comment type="subcellular location">
    <subcellularLocation>
        <location evidence="1">Membrane</location>
    </subcellularLocation>
</comment>
<keyword evidence="3 5" id="KW-1133">Transmembrane helix</keyword>
<keyword evidence="4 5" id="KW-0472">Membrane</keyword>
<dbReference type="GO" id="GO:0016020">
    <property type="term" value="C:membrane"/>
    <property type="evidence" value="ECO:0007669"/>
    <property type="project" value="UniProtKB-SubCell"/>
</dbReference>
<dbReference type="SUPFAM" id="SSF161084">
    <property type="entry name" value="MAPEG domain-like"/>
    <property type="match status" value="1"/>
</dbReference>
<dbReference type="Proteomes" id="UP000050783">
    <property type="component" value="Unassembled WGS sequence"/>
</dbReference>
<protein>
    <submittedName>
        <fullName evidence="6">Inner membrane protein YecN</fullName>
    </submittedName>
</protein>
<evidence type="ECO:0000313" key="8">
    <source>
        <dbReference type="Proteomes" id="UP000050783"/>
    </source>
</evidence>
<reference evidence="6 8" key="1">
    <citation type="submission" date="2015-09" db="EMBL/GenBank/DDBJ databases">
        <authorList>
            <consortium name="Swine Surveillance"/>
        </authorList>
    </citation>
    <scope>NUCLEOTIDE SEQUENCE [LARGE SCALE GENOMIC DNA]</scope>
    <source>
        <strain evidence="7 8">CECT 4292</strain>
        <strain evidence="6">CECT 4293</strain>
    </source>
</reference>
<reference evidence="9" key="2">
    <citation type="submission" date="2015-09" db="EMBL/GenBank/DDBJ databases">
        <authorList>
            <person name="Rodrigo-Torres L."/>
            <person name="Arahal D.R."/>
        </authorList>
    </citation>
    <scope>NUCLEOTIDE SEQUENCE [LARGE SCALE GENOMIC DNA]</scope>
    <source>
        <strain evidence="9">CECT 4293</strain>
    </source>
</reference>
<dbReference type="OrthoDB" id="7619858at2"/>
<evidence type="ECO:0000313" key="6">
    <source>
        <dbReference type="EMBL" id="CUH44328.1"/>
    </source>
</evidence>